<dbReference type="EMBL" id="CAXLJM020000015">
    <property type="protein sequence ID" value="CAL8082329.1"/>
    <property type="molecule type" value="Genomic_DNA"/>
</dbReference>
<evidence type="ECO:0000313" key="18">
    <source>
        <dbReference type="Proteomes" id="UP001642540"/>
    </source>
</evidence>
<evidence type="ECO:0000256" key="8">
    <source>
        <dbReference type="ARBA" id="ARBA00022771"/>
    </source>
</evidence>
<dbReference type="InterPro" id="IPR036443">
    <property type="entry name" value="Znf_RanBP2_sf"/>
</dbReference>
<gene>
    <name evidence="17" type="ORF">ODALV1_LOCUS5174</name>
</gene>
<keyword evidence="5" id="KW-0879">Wnt signaling pathway</keyword>
<evidence type="ECO:0000256" key="4">
    <source>
        <dbReference type="ARBA" id="ARBA00022670"/>
    </source>
</evidence>
<dbReference type="Gene3D" id="2.30.30.380">
    <property type="entry name" value="Zn-finger domain of Sec23/24"/>
    <property type="match status" value="1"/>
</dbReference>
<keyword evidence="9" id="KW-0833">Ubl conjugation pathway</keyword>
<keyword evidence="6" id="KW-0479">Metal-binding</keyword>
<evidence type="ECO:0000256" key="12">
    <source>
        <dbReference type="ARBA" id="ARBA00022833"/>
    </source>
</evidence>
<dbReference type="InterPro" id="IPR001876">
    <property type="entry name" value="Znf_RanBP2"/>
</dbReference>
<comment type="similarity">
    <text evidence="2">Belongs to the peptidase C64 family.</text>
</comment>
<comment type="caution">
    <text evidence="17">The sequence shown here is derived from an EMBL/GenBank/DDBJ whole genome shotgun (WGS) entry which is preliminary data.</text>
</comment>
<feature type="domain" description="OTU" evidence="16">
    <location>
        <begin position="464"/>
        <end position="622"/>
    </location>
</feature>
<feature type="compositionally biased region" description="Basic and acidic residues" evidence="14">
    <location>
        <begin position="9"/>
        <end position="28"/>
    </location>
</feature>
<dbReference type="PROSITE" id="PS50199">
    <property type="entry name" value="ZF_RANBP2_2"/>
    <property type="match status" value="2"/>
</dbReference>
<dbReference type="InterPro" id="IPR051346">
    <property type="entry name" value="OTU_Deubiquitinase"/>
</dbReference>
<dbReference type="InterPro" id="IPR041294">
    <property type="entry name" value="AnkUBD"/>
</dbReference>
<dbReference type="InterPro" id="IPR049768">
    <property type="entry name" value="ZRANB1_OTU"/>
</dbReference>
<dbReference type="SMART" id="SM00547">
    <property type="entry name" value="ZnF_RBZ"/>
    <property type="match status" value="2"/>
</dbReference>
<sequence length="747" mass="83195">MCRSCKPPKLIEEGISEPRAEQTWDSSKEPLLIDTSSDNKSERPPDGASGAVGRAASSKATVKNALNASQRLKPATTPTRVVEEPIPSDKPTDRLEGADGAASGGAMDGSAVLSWSCKTCTFLNPDFMNSCLQCSEARPISDAYSITSVNDESNKKLWNDMKILKISDEAANVDLPRAESTSSEVPVSRIGSSNISAAANVYPEGASKVVNSVQPKNCNVNEKKWSCHLCTYDNWPRSFKCVMCGYTQEMENEAISLSGNNRAAHTKSHLGMPKNKRYGQELQSDSLYHREDIDALFLEACRGVVEGKIEAVEEYLAAGGDPTRQLTETEVEILARPSAFDPGFTLVHLALRFHQEHVLATVLSQVDHAAPVVKRVPPLSAPTIALEIRRHALSSIRARKGSFQCQHSIEITTFTLPSEVDDLPSEVQETLFEEILDKDVQKELEDGQIINWSVELTHSLNSRLYALWNRSAGDCLLDSVFQTTWGIFDHDGGLRRVLSESLNESSNVFYQRWKESEALLAGLLNFSLNETQCMNDFTKLLSIAGKQGSSLEQLHIFVLAHILRRPIIVYGVKFVKSYRGDDLGFARYEGIYLPFFWEHSFCWKWPIALGYTRGHFSALVPMEPDCDPLSRIASAAQLDADDINSRSVYLPLITYQGDMLPIHFLTESQIGKEELIMSEWLDLCYTDGGIMVARQRIPKRPVLVNQMMDEWMKHYRRMCSEGSQAGYLRQSTSVTVCYSSDGESEND</sequence>
<dbReference type="Gene3D" id="4.10.1060.10">
    <property type="entry name" value="Zinc finger, RanBP2-type"/>
    <property type="match status" value="1"/>
</dbReference>
<evidence type="ECO:0000259" key="16">
    <source>
        <dbReference type="PROSITE" id="PS50802"/>
    </source>
</evidence>
<keyword evidence="10" id="KW-0378">Hydrolase</keyword>
<dbReference type="Pfam" id="PF18418">
    <property type="entry name" value="AnkUBD"/>
    <property type="match status" value="1"/>
</dbReference>
<evidence type="ECO:0000256" key="9">
    <source>
        <dbReference type="ARBA" id="ARBA00022786"/>
    </source>
</evidence>
<reference evidence="17 18" key="1">
    <citation type="submission" date="2024-08" db="EMBL/GenBank/DDBJ databases">
        <authorList>
            <person name="Cucini C."/>
            <person name="Frati F."/>
        </authorList>
    </citation>
    <scope>NUCLEOTIDE SEQUENCE [LARGE SCALE GENOMIC DNA]</scope>
</reference>
<evidence type="ECO:0000256" key="7">
    <source>
        <dbReference type="ARBA" id="ARBA00022737"/>
    </source>
</evidence>
<keyword evidence="11" id="KW-0788">Thiol protease</keyword>
<dbReference type="CDD" id="cd22767">
    <property type="entry name" value="OTU_ZRANB1"/>
    <property type="match status" value="1"/>
</dbReference>
<evidence type="ECO:0000256" key="13">
    <source>
        <dbReference type="PROSITE-ProRule" id="PRU00322"/>
    </source>
</evidence>
<dbReference type="PROSITE" id="PS50802">
    <property type="entry name" value="OTU"/>
    <property type="match status" value="1"/>
</dbReference>
<feature type="domain" description="RanBP2-type" evidence="15">
    <location>
        <begin position="221"/>
        <end position="250"/>
    </location>
</feature>
<keyword evidence="18" id="KW-1185">Reference proteome</keyword>
<accession>A0ABP1Q2C9</accession>
<keyword evidence="12" id="KW-0862">Zinc</keyword>
<proteinExistence type="inferred from homology"/>
<dbReference type="EC" id="3.4.19.12" evidence="3"/>
<evidence type="ECO:0000256" key="3">
    <source>
        <dbReference type="ARBA" id="ARBA00012759"/>
    </source>
</evidence>
<evidence type="ECO:0000313" key="17">
    <source>
        <dbReference type="EMBL" id="CAL8082329.1"/>
    </source>
</evidence>
<feature type="domain" description="RanBP2-type" evidence="15">
    <location>
        <begin position="107"/>
        <end position="140"/>
    </location>
</feature>
<dbReference type="Gene3D" id="1.25.40.560">
    <property type="match status" value="1"/>
</dbReference>
<protein>
    <recommendedName>
        <fullName evidence="3">ubiquitinyl hydrolase 1</fullName>
        <ecNumber evidence="3">3.4.19.12</ecNumber>
    </recommendedName>
</protein>
<dbReference type="PANTHER" id="PTHR13367">
    <property type="entry name" value="UBIQUITIN THIOESTERASE"/>
    <property type="match status" value="1"/>
</dbReference>
<evidence type="ECO:0000256" key="1">
    <source>
        <dbReference type="ARBA" id="ARBA00000707"/>
    </source>
</evidence>
<evidence type="ECO:0000256" key="5">
    <source>
        <dbReference type="ARBA" id="ARBA00022687"/>
    </source>
</evidence>
<dbReference type="PANTHER" id="PTHR13367:SF28">
    <property type="entry name" value="UBIQUITIN THIOESTERASE ZRANB1"/>
    <property type="match status" value="1"/>
</dbReference>
<name>A0ABP1Q2C9_9HEXA</name>
<dbReference type="PROSITE" id="PS01358">
    <property type="entry name" value="ZF_RANBP2_1"/>
    <property type="match status" value="2"/>
</dbReference>
<dbReference type="Pfam" id="PF02338">
    <property type="entry name" value="OTU"/>
    <property type="match status" value="1"/>
</dbReference>
<dbReference type="InterPro" id="IPR003323">
    <property type="entry name" value="OTU_dom"/>
</dbReference>
<feature type="compositionally biased region" description="Low complexity" evidence="14">
    <location>
        <begin position="47"/>
        <end position="60"/>
    </location>
</feature>
<feature type="region of interest" description="Disordered" evidence="14">
    <location>
        <begin position="1"/>
        <end position="105"/>
    </location>
</feature>
<comment type="catalytic activity">
    <reaction evidence="1">
        <text>Thiol-dependent hydrolysis of ester, thioester, amide, peptide and isopeptide bonds formed by the C-terminal Gly of ubiquitin (a 76-residue protein attached to proteins as an intracellular targeting signal).</text>
        <dbReference type="EC" id="3.4.19.12"/>
    </reaction>
</comment>
<dbReference type="SUPFAM" id="SSF90209">
    <property type="entry name" value="Ran binding protein zinc finger-like"/>
    <property type="match status" value="1"/>
</dbReference>
<dbReference type="Proteomes" id="UP001642540">
    <property type="component" value="Unassembled WGS sequence"/>
</dbReference>
<keyword evidence="8 13" id="KW-0863">Zinc-finger</keyword>
<evidence type="ECO:0000256" key="2">
    <source>
        <dbReference type="ARBA" id="ARBA00005865"/>
    </source>
</evidence>
<evidence type="ECO:0000256" key="14">
    <source>
        <dbReference type="SAM" id="MobiDB-lite"/>
    </source>
</evidence>
<evidence type="ECO:0000256" key="6">
    <source>
        <dbReference type="ARBA" id="ARBA00022723"/>
    </source>
</evidence>
<evidence type="ECO:0000256" key="11">
    <source>
        <dbReference type="ARBA" id="ARBA00022807"/>
    </source>
</evidence>
<keyword evidence="7" id="KW-0677">Repeat</keyword>
<keyword evidence="4" id="KW-0645">Protease</keyword>
<evidence type="ECO:0000256" key="10">
    <source>
        <dbReference type="ARBA" id="ARBA00022801"/>
    </source>
</evidence>
<evidence type="ECO:0000259" key="15">
    <source>
        <dbReference type="PROSITE" id="PS50199"/>
    </source>
</evidence>
<organism evidence="17 18">
    <name type="scientific">Orchesella dallaii</name>
    <dbReference type="NCBI Taxonomy" id="48710"/>
    <lineage>
        <taxon>Eukaryota</taxon>
        <taxon>Metazoa</taxon>
        <taxon>Ecdysozoa</taxon>
        <taxon>Arthropoda</taxon>
        <taxon>Hexapoda</taxon>
        <taxon>Collembola</taxon>
        <taxon>Entomobryomorpha</taxon>
        <taxon>Entomobryoidea</taxon>
        <taxon>Orchesellidae</taxon>
        <taxon>Orchesellinae</taxon>
        <taxon>Orchesella</taxon>
    </lineage>
</organism>